<dbReference type="EMBL" id="LN609529">
    <property type="protein sequence ID" value="CEF70101.1"/>
    <property type="molecule type" value="Genomic_DNA"/>
</dbReference>
<dbReference type="RefSeq" id="XP_024509300.1">
    <property type="nucleotide sequence ID" value="XM_024643653.1"/>
</dbReference>
<dbReference type="Proteomes" id="UP000035682">
    <property type="component" value="Unplaced"/>
</dbReference>
<dbReference type="WBParaSite" id="SRAE_2000474100.1">
    <property type="protein sequence ID" value="SRAE_2000474100.1"/>
    <property type="gene ID" value="WBGene00264980"/>
</dbReference>
<organism evidence="2">
    <name type="scientific">Strongyloides ratti</name>
    <name type="common">Parasitic roundworm</name>
    <dbReference type="NCBI Taxonomy" id="34506"/>
    <lineage>
        <taxon>Eukaryota</taxon>
        <taxon>Metazoa</taxon>
        <taxon>Ecdysozoa</taxon>
        <taxon>Nematoda</taxon>
        <taxon>Chromadorea</taxon>
        <taxon>Rhabditida</taxon>
        <taxon>Tylenchina</taxon>
        <taxon>Panagrolaimomorpha</taxon>
        <taxon>Strongyloidoidea</taxon>
        <taxon>Strongyloididae</taxon>
        <taxon>Strongyloides</taxon>
    </lineage>
</organism>
<protein>
    <submittedName>
        <fullName evidence="2 4">Uncharacterized protein</fullName>
    </submittedName>
</protein>
<evidence type="ECO:0000313" key="5">
    <source>
        <dbReference type="WormBase" id="SRAE_2000474100"/>
    </source>
</evidence>
<name>A0A090LR74_STRRB</name>
<evidence type="ECO:0000313" key="3">
    <source>
        <dbReference type="Proteomes" id="UP000035682"/>
    </source>
</evidence>
<reference evidence="4" key="2">
    <citation type="submission" date="2020-12" db="UniProtKB">
        <authorList>
            <consortium name="WormBaseParasite"/>
        </authorList>
    </citation>
    <scope>IDENTIFICATION</scope>
</reference>
<dbReference type="CTD" id="36382473"/>
<sequence>MAEFYECMDNSRSGAPPPPPPPPPPLSIDKDHTEQNKSKLATCTNTNTSHPPPLNGRRQQGKSKEPIPDAPRLSGNPLSGGEAMKNMRKKKKESCCTML</sequence>
<accession>A0A090LR74</accession>
<feature type="region of interest" description="Disordered" evidence="1">
    <location>
        <begin position="1"/>
        <end position="99"/>
    </location>
</feature>
<evidence type="ECO:0000313" key="4">
    <source>
        <dbReference type="WBParaSite" id="SRAE_2000474100.1"/>
    </source>
</evidence>
<evidence type="ECO:0000256" key="1">
    <source>
        <dbReference type="SAM" id="MobiDB-lite"/>
    </source>
</evidence>
<dbReference type="WormBase" id="SRAE_2000474100">
    <property type="protein sequence ID" value="SRP02630"/>
    <property type="gene ID" value="WBGene00264980"/>
</dbReference>
<proteinExistence type="predicted"/>
<gene>
    <name evidence="2 4 5" type="ORF">SRAE_2000474100</name>
</gene>
<dbReference type="GeneID" id="36382473"/>
<keyword evidence="3" id="KW-1185">Reference proteome</keyword>
<evidence type="ECO:0000313" key="2">
    <source>
        <dbReference type="EMBL" id="CEF70101.1"/>
    </source>
</evidence>
<feature type="compositionally biased region" description="Basic and acidic residues" evidence="1">
    <location>
        <begin position="28"/>
        <end position="37"/>
    </location>
</feature>
<reference evidence="2 3" key="1">
    <citation type="submission" date="2014-09" db="EMBL/GenBank/DDBJ databases">
        <authorList>
            <person name="Martin A.A."/>
        </authorList>
    </citation>
    <scope>NUCLEOTIDE SEQUENCE</scope>
    <source>
        <strain evidence="3">ED321</strain>
        <strain evidence="2">ED321 Heterogonic</strain>
    </source>
</reference>
<feature type="compositionally biased region" description="Pro residues" evidence="1">
    <location>
        <begin position="15"/>
        <end position="26"/>
    </location>
</feature>
<feature type="compositionally biased region" description="Polar residues" evidence="1">
    <location>
        <begin position="38"/>
        <end position="49"/>
    </location>
</feature>
<dbReference type="AlphaFoldDB" id="A0A090LR74"/>